<dbReference type="EMBL" id="KB445557">
    <property type="protein sequence ID" value="EMC95514.1"/>
    <property type="molecule type" value="Genomic_DNA"/>
</dbReference>
<dbReference type="HOGENOM" id="CLU_2183465_0_0_1"/>
<feature type="region of interest" description="Disordered" evidence="1">
    <location>
        <begin position="84"/>
        <end position="109"/>
    </location>
</feature>
<name>M2N8W6_BAUPA</name>
<organism evidence="2 3">
    <name type="scientific">Baudoinia panamericana (strain UAMH 10762)</name>
    <name type="common">Angels' share fungus</name>
    <name type="synonym">Baudoinia compniacensis (strain UAMH 10762)</name>
    <dbReference type="NCBI Taxonomy" id="717646"/>
    <lineage>
        <taxon>Eukaryota</taxon>
        <taxon>Fungi</taxon>
        <taxon>Dikarya</taxon>
        <taxon>Ascomycota</taxon>
        <taxon>Pezizomycotina</taxon>
        <taxon>Dothideomycetes</taxon>
        <taxon>Dothideomycetidae</taxon>
        <taxon>Mycosphaerellales</taxon>
        <taxon>Teratosphaeriaceae</taxon>
        <taxon>Baudoinia</taxon>
    </lineage>
</organism>
<dbReference type="KEGG" id="bcom:BAUCODRAFT_35490"/>
<dbReference type="AlphaFoldDB" id="M2N8W6"/>
<dbReference type="GeneID" id="19112714"/>
<proteinExistence type="predicted"/>
<keyword evidence="3" id="KW-1185">Reference proteome</keyword>
<dbReference type="RefSeq" id="XP_007677490.1">
    <property type="nucleotide sequence ID" value="XM_007679300.1"/>
</dbReference>
<reference evidence="2 3" key="1">
    <citation type="journal article" date="2012" name="PLoS Pathog.">
        <title>Diverse lifestyles and strategies of plant pathogenesis encoded in the genomes of eighteen Dothideomycetes fungi.</title>
        <authorList>
            <person name="Ohm R.A."/>
            <person name="Feau N."/>
            <person name="Henrissat B."/>
            <person name="Schoch C.L."/>
            <person name="Horwitz B.A."/>
            <person name="Barry K.W."/>
            <person name="Condon B.J."/>
            <person name="Copeland A.C."/>
            <person name="Dhillon B."/>
            <person name="Glaser F."/>
            <person name="Hesse C.N."/>
            <person name="Kosti I."/>
            <person name="LaButti K."/>
            <person name="Lindquist E.A."/>
            <person name="Lucas S."/>
            <person name="Salamov A.A."/>
            <person name="Bradshaw R.E."/>
            <person name="Ciuffetti L."/>
            <person name="Hamelin R.C."/>
            <person name="Kema G.H.J."/>
            <person name="Lawrence C."/>
            <person name="Scott J.A."/>
            <person name="Spatafora J.W."/>
            <person name="Turgeon B.G."/>
            <person name="de Wit P.J.G.M."/>
            <person name="Zhong S."/>
            <person name="Goodwin S.B."/>
            <person name="Grigoriev I.V."/>
        </authorList>
    </citation>
    <scope>NUCLEOTIDE SEQUENCE [LARGE SCALE GENOMIC DNA]</scope>
    <source>
        <strain evidence="2 3">UAMH 10762</strain>
    </source>
</reference>
<feature type="compositionally biased region" description="Polar residues" evidence="1">
    <location>
        <begin position="87"/>
        <end position="98"/>
    </location>
</feature>
<dbReference type="Proteomes" id="UP000011761">
    <property type="component" value="Unassembled WGS sequence"/>
</dbReference>
<protein>
    <submittedName>
        <fullName evidence="2">Uncharacterized protein</fullName>
    </submittedName>
</protein>
<sequence length="109" mass="12120">MVASSNPNITTTEQPSKVNYGYGLVLRTTPYCNAAKCDYRLAQRRQDLHQLQDEISSAWCAALSPLCAPIAPFGSTNSVSLRRDVANEQQPQSVNTKLQHMERPSQLLQ</sequence>
<accession>M2N8W6</accession>
<evidence type="ECO:0000313" key="3">
    <source>
        <dbReference type="Proteomes" id="UP000011761"/>
    </source>
</evidence>
<evidence type="ECO:0000313" key="2">
    <source>
        <dbReference type="EMBL" id="EMC95514.1"/>
    </source>
</evidence>
<evidence type="ECO:0000256" key="1">
    <source>
        <dbReference type="SAM" id="MobiDB-lite"/>
    </source>
</evidence>
<gene>
    <name evidence="2" type="ORF">BAUCODRAFT_35490</name>
</gene>